<accession>A0A9P0C0G9</accession>
<keyword evidence="2" id="KW-0732">Signal</keyword>
<protein>
    <recommendedName>
        <fullName evidence="5">LRAT domain-containing protein</fullName>
    </recommendedName>
</protein>
<dbReference type="Proteomes" id="UP001152759">
    <property type="component" value="Chromosome 1"/>
</dbReference>
<feature type="chain" id="PRO_5040499667" description="LRAT domain-containing protein" evidence="2">
    <location>
        <begin position="26"/>
        <end position="279"/>
    </location>
</feature>
<keyword evidence="4" id="KW-1185">Reference proteome</keyword>
<evidence type="ECO:0000313" key="4">
    <source>
        <dbReference type="Proteomes" id="UP001152759"/>
    </source>
</evidence>
<evidence type="ECO:0008006" key="5">
    <source>
        <dbReference type="Google" id="ProtNLM"/>
    </source>
</evidence>
<evidence type="ECO:0000313" key="3">
    <source>
        <dbReference type="EMBL" id="CAH0754609.1"/>
    </source>
</evidence>
<feature type="region of interest" description="Disordered" evidence="1">
    <location>
        <begin position="239"/>
        <end position="279"/>
    </location>
</feature>
<gene>
    <name evidence="3" type="ORF">BEMITA_LOCUS1799</name>
</gene>
<sequence length="279" mass="32111">MRGRKKSTIFHHAVKIFFLLNCVMAVSCSKRTSFGTLGTIQFEAGDTILVPCIPVAGRFTFPYHAYFAVSDEKLFSVQASKWNETRPIIVKRGDLKDDKKLLKAKVVKPDLSSNRELLDLNAKAIPLAYRMTKTDLPYNLFNCNCRHYCDFLTYGKTYGTYLNPGYLPMSKRCPLNAIKIRDGKFKFQLEDKKHRTYNLHGPRWLGPKEDHVLKVEHPEHTSTADKLRHDPDSVLKVKEHHEHTSTADNKLRHDPESVLRGKGKVRGHQTLHDLFKESH</sequence>
<organism evidence="3 4">
    <name type="scientific">Bemisia tabaci</name>
    <name type="common">Sweetpotato whitefly</name>
    <name type="synonym">Aleurodes tabaci</name>
    <dbReference type="NCBI Taxonomy" id="7038"/>
    <lineage>
        <taxon>Eukaryota</taxon>
        <taxon>Metazoa</taxon>
        <taxon>Ecdysozoa</taxon>
        <taxon>Arthropoda</taxon>
        <taxon>Hexapoda</taxon>
        <taxon>Insecta</taxon>
        <taxon>Pterygota</taxon>
        <taxon>Neoptera</taxon>
        <taxon>Paraneoptera</taxon>
        <taxon>Hemiptera</taxon>
        <taxon>Sternorrhyncha</taxon>
        <taxon>Aleyrodoidea</taxon>
        <taxon>Aleyrodidae</taxon>
        <taxon>Aleyrodinae</taxon>
        <taxon>Bemisia</taxon>
    </lineage>
</organism>
<evidence type="ECO:0000256" key="2">
    <source>
        <dbReference type="SAM" id="SignalP"/>
    </source>
</evidence>
<proteinExistence type="predicted"/>
<reference evidence="3" key="1">
    <citation type="submission" date="2021-12" db="EMBL/GenBank/DDBJ databases">
        <authorList>
            <person name="King R."/>
        </authorList>
    </citation>
    <scope>NUCLEOTIDE SEQUENCE</scope>
</reference>
<feature type="signal peptide" evidence="2">
    <location>
        <begin position="1"/>
        <end position="25"/>
    </location>
</feature>
<dbReference type="AlphaFoldDB" id="A0A9P0C0G9"/>
<dbReference type="KEGG" id="btab:109033180"/>
<feature type="compositionally biased region" description="Basic and acidic residues" evidence="1">
    <location>
        <begin position="239"/>
        <end position="259"/>
    </location>
</feature>
<feature type="compositionally biased region" description="Basic and acidic residues" evidence="1">
    <location>
        <begin position="270"/>
        <end position="279"/>
    </location>
</feature>
<dbReference type="EMBL" id="OU963862">
    <property type="protein sequence ID" value="CAH0754609.1"/>
    <property type="molecule type" value="Genomic_DNA"/>
</dbReference>
<name>A0A9P0C0G9_BEMTA</name>
<dbReference type="PROSITE" id="PS51257">
    <property type="entry name" value="PROKAR_LIPOPROTEIN"/>
    <property type="match status" value="1"/>
</dbReference>
<evidence type="ECO:0000256" key="1">
    <source>
        <dbReference type="SAM" id="MobiDB-lite"/>
    </source>
</evidence>